<dbReference type="InterPro" id="IPR036236">
    <property type="entry name" value="Znf_C2H2_sf"/>
</dbReference>
<proteinExistence type="predicted"/>
<evidence type="ECO:0000256" key="2">
    <source>
        <dbReference type="ARBA" id="ARBA00022771"/>
    </source>
</evidence>
<evidence type="ECO:0000256" key="1">
    <source>
        <dbReference type="ARBA" id="ARBA00022723"/>
    </source>
</evidence>
<keyword evidence="2 4" id="KW-0863">Zinc-finger</keyword>
<sequence length="426" mass="47229">MATALFTRSTTHHGLHMLPECFMQGSVPPSQPEMKPHSPLAMLAAQCNRVGHPPQLPPPPPPPGPAGMSMSLSHGHIAASSSVAGATMIAHNYHQSNASVLHAAAAAHHHHHHHHHPHHPWQQPAELTINTNVVTHVQPTYRNHELPMTPPAEPLGFGHHAPTMGHSMSMPPPGVGGGGMQQHSIATHHSAFVSTPMAAMQHGAAQMQLLSAQKQLSQQMSPKNSNMDADVPWWSLQTPQKPVTPPAYAYPLSPAHQMMLSTSTEYQNQIASILSQKPLATARRCRRCRCPNCQDSSNSGNPTKRKQHICHMPGCGKIYGKTSHLKAHLRWHTGERPFVCNWLFCGKSFTRSDELQRHLRTHTGEKRFACQECGKRFMRSDHLSKHIKTHENKRSKLRQMDDDACDTEEDIDVENDIIDDDVDEEI</sequence>
<evidence type="ECO:0000313" key="8">
    <source>
        <dbReference type="RefSeq" id="XP_014669762.1"/>
    </source>
</evidence>
<evidence type="ECO:0000256" key="5">
    <source>
        <dbReference type="SAM" id="MobiDB-lite"/>
    </source>
</evidence>
<feature type="compositionally biased region" description="Pro residues" evidence="5">
    <location>
        <begin position="54"/>
        <end position="65"/>
    </location>
</feature>
<dbReference type="PROSITE" id="PS50157">
    <property type="entry name" value="ZINC_FINGER_C2H2_2"/>
    <property type="match status" value="3"/>
</dbReference>
<reference evidence="8" key="1">
    <citation type="submission" date="2025-08" db="UniProtKB">
        <authorList>
            <consortium name="RefSeq"/>
        </authorList>
    </citation>
    <scope>IDENTIFICATION</scope>
</reference>
<evidence type="ECO:0000256" key="3">
    <source>
        <dbReference type="ARBA" id="ARBA00022833"/>
    </source>
</evidence>
<evidence type="ECO:0000313" key="7">
    <source>
        <dbReference type="Proteomes" id="UP000695022"/>
    </source>
</evidence>
<dbReference type="PANTHER" id="PTHR23235">
    <property type="entry name" value="KRUEPPEL-LIKE TRANSCRIPTION FACTOR"/>
    <property type="match status" value="1"/>
</dbReference>
<protein>
    <submittedName>
        <fullName evidence="8">Transcription factor Sp5-like</fullName>
    </submittedName>
</protein>
<feature type="region of interest" description="Disordered" evidence="5">
    <location>
        <begin position="385"/>
        <end position="405"/>
    </location>
</feature>
<name>A0ABM1EC41_PRICU</name>
<dbReference type="GeneID" id="106810822"/>
<evidence type="ECO:0000256" key="4">
    <source>
        <dbReference type="PROSITE-ProRule" id="PRU00042"/>
    </source>
</evidence>
<dbReference type="RefSeq" id="XP_014669762.1">
    <property type="nucleotide sequence ID" value="XM_014814276.1"/>
</dbReference>
<dbReference type="CDD" id="cd22541">
    <property type="entry name" value="SP5_N"/>
    <property type="match status" value="1"/>
</dbReference>
<feature type="compositionally biased region" description="Basic and acidic residues" evidence="5">
    <location>
        <begin position="385"/>
        <end position="401"/>
    </location>
</feature>
<keyword evidence="3" id="KW-0862">Zinc</keyword>
<keyword evidence="7" id="KW-1185">Reference proteome</keyword>
<dbReference type="SMART" id="SM00355">
    <property type="entry name" value="ZnF_C2H2"/>
    <property type="match status" value="3"/>
</dbReference>
<dbReference type="PANTHER" id="PTHR23235:SF29">
    <property type="entry name" value="TRANSCRIPTION FACTOR SP5"/>
    <property type="match status" value="1"/>
</dbReference>
<feature type="domain" description="C2H2-type" evidence="6">
    <location>
        <begin position="368"/>
        <end position="395"/>
    </location>
</feature>
<organism evidence="7 8">
    <name type="scientific">Priapulus caudatus</name>
    <name type="common">Priapulid worm</name>
    <dbReference type="NCBI Taxonomy" id="37621"/>
    <lineage>
        <taxon>Eukaryota</taxon>
        <taxon>Metazoa</taxon>
        <taxon>Ecdysozoa</taxon>
        <taxon>Scalidophora</taxon>
        <taxon>Priapulida</taxon>
        <taxon>Priapulimorpha</taxon>
        <taxon>Priapulimorphida</taxon>
        <taxon>Priapulidae</taxon>
        <taxon>Priapulus</taxon>
    </lineage>
</organism>
<feature type="region of interest" description="Disordered" evidence="5">
    <location>
        <begin position="50"/>
        <end position="72"/>
    </location>
</feature>
<dbReference type="Pfam" id="PF00096">
    <property type="entry name" value="zf-C2H2"/>
    <property type="match status" value="2"/>
</dbReference>
<dbReference type="SUPFAM" id="SSF57667">
    <property type="entry name" value="beta-beta-alpha zinc fingers"/>
    <property type="match status" value="3"/>
</dbReference>
<dbReference type="InterPro" id="IPR013087">
    <property type="entry name" value="Znf_C2H2_type"/>
</dbReference>
<feature type="domain" description="C2H2-type" evidence="6">
    <location>
        <begin position="308"/>
        <end position="337"/>
    </location>
</feature>
<feature type="domain" description="C2H2-type" evidence="6">
    <location>
        <begin position="338"/>
        <end position="367"/>
    </location>
</feature>
<dbReference type="PROSITE" id="PS00028">
    <property type="entry name" value="ZINC_FINGER_C2H2_1"/>
    <property type="match status" value="3"/>
</dbReference>
<dbReference type="Gene3D" id="3.30.160.60">
    <property type="entry name" value="Classic Zinc Finger"/>
    <property type="match status" value="3"/>
</dbReference>
<keyword evidence="1" id="KW-0479">Metal-binding</keyword>
<accession>A0ABM1EC41</accession>
<dbReference type="Proteomes" id="UP000695022">
    <property type="component" value="Unplaced"/>
</dbReference>
<gene>
    <name evidence="8" type="primary">LOC106810822</name>
</gene>
<evidence type="ECO:0000259" key="6">
    <source>
        <dbReference type="PROSITE" id="PS50157"/>
    </source>
</evidence>